<evidence type="ECO:0000256" key="4">
    <source>
        <dbReference type="ARBA" id="ARBA00022475"/>
    </source>
</evidence>
<dbReference type="PANTHER" id="PTHR22911:SF137">
    <property type="entry name" value="SOLUTE CARRIER FAMILY 35 MEMBER G2-RELATED"/>
    <property type="match status" value="1"/>
</dbReference>
<reference evidence="10 11" key="1">
    <citation type="submission" date="2019-09" db="EMBL/GenBank/DDBJ databases">
        <title>Wenzhouxiangella sp. Genome sequencing and assembly.</title>
        <authorList>
            <person name="Zhang R."/>
        </authorList>
    </citation>
    <scope>NUCLEOTIDE SEQUENCE [LARGE SCALE GENOMIC DNA]</scope>
    <source>
        <strain evidence="10 11">W260</strain>
    </source>
</reference>
<feature type="transmembrane region" description="Helical" evidence="8">
    <location>
        <begin position="219"/>
        <end position="237"/>
    </location>
</feature>
<feature type="transmembrane region" description="Helical" evidence="8">
    <location>
        <begin position="244"/>
        <end position="264"/>
    </location>
</feature>
<evidence type="ECO:0000256" key="2">
    <source>
        <dbReference type="ARBA" id="ARBA00007362"/>
    </source>
</evidence>
<evidence type="ECO:0000256" key="5">
    <source>
        <dbReference type="ARBA" id="ARBA00022692"/>
    </source>
</evidence>
<keyword evidence="3" id="KW-0813">Transport</keyword>
<dbReference type="Proteomes" id="UP000325372">
    <property type="component" value="Unassembled WGS sequence"/>
</dbReference>
<gene>
    <name evidence="10" type="primary">rarD</name>
    <name evidence="10" type="ORF">F3N42_03915</name>
</gene>
<feature type="domain" description="EamA" evidence="9">
    <location>
        <begin position="158"/>
        <end position="287"/>
    </location>
</feature>
<dbReference type="GO" id="GO:0005886">
    <property type="term" value="C:plasma membrane"/>
    <property type="evidence" value="ECO:0007669"/>
    <property type="project" value="UniProtKB-SubCell"/>
</dbReference>
<keyword evidence="6 8" id="KW-1133">Transmembrane helix</keyword>
<dbReference type="PANTHER" id="PTHR22911">
    <property type="entry name" value="ACYL-MALONYL CONDENSING ENZYME-RELATED"/>
    <property type="match status" value="1"/>
</dbReference>
<keyword evidence="11" id="KW-1185">Reference proteome</keyword>
<dbReference type="InterPro" id="IPR004626">
    <property type="entry name" value="RarD"/>
</dbReference>
<dbReference type="AlphaFoldDB" id="A0A5N0TGA0"/>
<proteinExistence type="inferred from homology"/>
<dbReference type="InterPro" id="IPR037185">
    <property type="entry name" value="EmrE-like"/>
</dbReference>
<keyword evidence="7 8" id="KW-0472">Membrane</keyword>
<organism evidence="10 11">
    <name type="scientific">Marinihelvus fidelis</name>
    <dbReference type="NCBI Taxonomy" id="2613842"/>
    <lineage>
        <taxon>Bacteria</taxon>
        <taxon>Pseudomonadati</taxon>
        <taxon>Pseudomonadota</taxon>
        <taxon>Gammaproteobacteria</taxon>
        <taxon>Chromatiales</taxon>
        <taxon>Wenzhouxiangellaceae</taxon>
        <taxon>Marinihelvus</taxon>
    </lineage>
</organism>
<keyword evidence="4" id="KW-1003">Cell membrane</keyword>
<dbReference type="NCBIfam" id="TIGR00688">
    <property type="entry name" value="rarD"/>
    <property type="match status" value="1"/>
</dbReference>
<feature type="transmembrane region" description="Helical" evidence="8">
    <location>
        <begin position="42"/>
        <end position="59"/>
    </location>
</feature>
<dbReference type="Pfam" id="PF00892">
    <property type="entry name" value="EamA"/>
    <property type="match status" value="2"/>
</dbReference>
<dbReference type="RefSeq" id="WP_150863065.1">
    <property type="nucleotide sequence ID" value="NZ_VYXP01000002.1"/>
</dbReference>
<name>A0A5N0TGA0_9GAMM</name>
<feature type="transmembrane region" description="Helical" evidence="8">
    <location>
        <begin position="182"/>
        <end position="199"/>
    </location>
</feature>
<dbReference type="SUPFAM" id="SSF103481">
    <property type="entry name" value="Multidrug resistance efflux transporter EmrE"/>
    <property type="match status" value="2"/>
</dbReference>
<evidence type="ECO:0000256" key="3">
    <source>
        <dbReference type="ARBA" id="ARBA00022448"/>
    </source>
</evidence>
<evidence type="ECO:0000313" key="10">
    <source>
        <dbReference type="EMBL" id="KAA9133504.1"/>
    </source>
</evidence>
<feature type="transmembrane region" description="Helical" evidence="8">
    <location>
        <begin position="12"/>
        <end position="30"/>
    </location>
</feature>
<comment type="similarity">
    <text evidence="2">Belongs to the EamA transporter family.</text>
</comment>
<evidence type="ECO:0000259" key="9">
    <source>
        <dbReference type="Pfam" id="PF00892"/>
    </source>
</evidence>
<sequence>MQTQENTVDRTGLVTAFAAYIAWGLMPIYFKLIDTVNPWEIIAHRIIWSVPVLLVFLLVRDGRALLPKLRITRRQLGWLCVSSFLIAANWLIFVWAVVNDKVLYTSLGYFINPLMNVLFGYLFLGERLTTYGKWAVAIAAFGTAYLAWYLGNPPWVSLALAISFASYGLVKKRLGIGPMTGLLWESLLLLGPALAWMGWRASHGEMDFLSGSTRMDLLLMAGGLLTVLPLIWFNTAAQRLTLTLVGFIQYLAPSMTFLMAVFWWDETFTPGHAVAFTCIWSALALVSLGPLRRRLRPQPID</sequence>
<dbReference type="InterPro" id="IPR000620">
    <property type="entry name" value="EamA_dom"/>
</dbReference>
<feature type="transmembrane region" description="Helical" evidence="8">
    <location>
        <begin position="154"/>
        <end position="170"/>
    </location>
</feature>
<evidence type="ECO:0000256" key="6">
    <source>
        <dbReference type="ARBA" id="ARBA00022989"/>
    </source>
</evidence>
<comment type="caution">
    <text evidence="10">The sequence shown here is derived from an EMBL/GenBank/DDBJ whole genome shotgun (WGS) entry which is preliminary data.</text>
</comment>
<keyword evidence="5 8" id="KW-0812">Transmembrane</keyword>
<evidence type="ECO:0000256" key="1">
    <source>
        <dbReference type="ARBA" id="ARBA00004651"/>
    </source>
</evidence>
<feature type="domain" description="EamA" evidence="9">
    <location>
        <begin position="11"/>
        <end position="146"/>
    </location>
</feature>
<evidence type="ECO:0000256" key="8">
    <source>
        <dbReference type="SAM" id="Phobius"/>
    </source>
</evidence>
<comment type="subcellular location">
    <subcellularLocation>
        <location evidence="1">Cell membrane</location>
        <topology evidence="1">Multi-pass membrane protein</topology>
    </subcellularLocation>
</comment>
<feature type="transmembrane region" description="Helical" evidence="8">
    <location>
        <begin position="270"/>
        <end position="291"/>
    </location>
</feature>
<evidence type="ECO:0000313" key="11">
    <source>
        <dbReference type="Proteomes" id="UP000325372"/>
    </source>
</evidence>
<evidence type="ECO:0000256" key="7">
    <source>
        <dbReference type="ARBA" id="ARBA00023136"/>
    </source>
</evidence>
<accession>A0A5N0TGA0</accession>
<feature type="transmembrane region" description="Helical" evidence="8">
    <location>
        <begin position="79"/>
        <end position="98"/>
    </location>
</feature>
<dbReference type="EMBL" id="VYXP01000002">
    <property type="protein sequence ID" value="KAA9133504.1"/>
    <property type="molecule type" value="Genomic_DNA"/>
</dbReference>
<feature type="transmembrane region" description="Helical" evidence="8">
    <location>
        <begin position="131"/>
        <end position="148"/>
    </location>
</feature>
<feature type="transmembrane region" description="Helical" evidence="8">
    <location>
        <begin position="104"/>
        <end position="124"/>
    </location>
</feature>
<protein>
    <submittedName>
        <fullName evidence="10">EamA family transporter RarD</fullName>
    </submittedName>
</protein>